<gene>
    <name evidence="2" type="ORF">Vse01_42370</name>
</gene>
<sequence>MVRGRGQRGGRRIPPGAGRGIVAAVATATDCTSVVGLSDFAGHLPHDARHGGMCGLSVATSPPAPLDGSDASGVRPRRPCPVAWSWPALTASRSTGNQANNADADAEAKERSQDVSALS</sequence>
<comment type="caution">
    <text evidence="2">The sequence shown here is derived from an EMBL/GenBank/DDBJ whole genome shotgun (WGS) entry which is preliminary data.</text>
</comment>
<protein>
    <submittedName>
        <fullName evidence="2">Uncharacterized protein</fullName>
    </submittedName>
</protein>
<evidence type="ECO:0000313" key="2">
    <source>
        <dbReference type="EMBL" id="GIJ35089.1"/>
    </source>
</evidence>
<evidence type="ECO:0000313" key="3">
    <source>
        <dbReference type="Proteomes" id="UP000607311"/>
    </source>
</evidence>
<reference evidence="2" key="1">
    <citation type="submission" date="2021-01" db="EMBL/GenBank/DDBJ databases">
        <title>Whole genome shotgun sequence of Verrucosispora sediminis NBRC 107745.</title>
        <authorList>
            <person name="Komaki H."/>
            <person name="Tamura T."/>
        </authorList>
    </citation>
    <scope>NUCLEOTIDE SEQUENCE</scope>
    <source>
        <strain evidence="2">NBRC 107745</strain>
    </source>
</reference>
<proteinExistence type="predicted"/>
<dbReference type="AlphaFoldDB" id="A0A9W5XLL0"/>
<keyword evidence="3" id="KW-1185">Reference proteome</keyword>
<dbReference type="Proteomes" id="UP000607311">
    <property type="component" value="Unassembled WGS sequence"/>
</dbReference>
<accession>A0A9W5XLL0</accession>
<organism evidence="2 3">
    <name type="scientific">Micromonospora sediminimaris</name>
    <dbReference type="NCBI Taxonomy" id="547162"/>
    <lineage>
        <taxon>Bacteria</taxon>
        <taxon>Bacillati</taxon>
        <taxon>Actinomycetota</taxon>
        <taxon>Actinomycetes</taxon>
        <taxon>Micromonosporales</taxon>
        <taxon>Micromonosporaceae</taxon>
        <taxon>Micromonospora</taxon>
    </lineage>
</organism>
<dbReference type="EMBL" id="BOPD01000026">
    <property type="protein sequence ID" value="GIJ35089.1"/>
    <property type="molecule type" value="Genomic_DNA"/>
</dbReference>
<feature type="region of interest" description="Disordered" evidence="1">
    <location>
        <begin position="49"/>
        <end position="119"/>
    </location>
</feature>
<evidence type="ECO:0000256" key="1">
    <source>
        <dbReference type="SAM" id="MobiDB-lite"/>
    </source>
</evidence>
<name>A0A9W5XLL0_9ACTN</name>